<gene>
    <name evidence="1" type="ordered locus">MAE_55600</name>
</gene>
<dbReference type="HOGENOM" id="CLU_2974407_0_0_3"/>
<dbReference type="EMBL" id="AP009552">
    <property type="protein sequence ID" value="BAG05382.1"/>
    <property type="molecule type" value="Genomic_DNA"/>
</dbReference>
<dbReference type="AlphaFoldDB" id="B0JGW6"/>
<evidence type="ECO:0000313" key="1">
    <source>
        <dbReference type="EMBL" id="BAG05382.1"/>
    </source>
</evidence>
<evidence type="ECO:0000313" key="2">
    <source>
        <dbReference type="Proteomes" id="UP000001510"/>
    </source>
</evidence>
<organism evidence="1 2">
    <name type="scientific">Microcystis aeruginosa (strain NIES-843 / IAM M-2473)</name>
    <dbReference type="NCBI Taxonomy" id="449447"/>
    <lineage>
        <taxon>Bacteria</taxon>
        <taxon>Bacillati</taxon>
        <taxon>Cyanobacteriota</taxon>
        <taxon>Cyanophyceae</taxon>
        <taxon>Oscillatoriophycideae</taxon>
        <taxon>Chroococcales</taxon>
        <taxon>Microcystaceae</taxon>
        <taxon>Microcystis</taxon>
    </lineage>
</organism>
<dbReference type="KEGG" id="mar:MAE_55600"/>
<dbReference type="EnsemblBacteria" id="BAG05382">
    <property type="protein sequence ID" value="BAG05382"/>
    <property type="gene ID" value="MAE_55600"/>
</dbReference>
<dbReference type="PaxDb" id="449447-MAE_55600"/>
<proteinExistence type="predicted"/>
<accession>B0JGW6</accession>
<dbReference type="Proteomes" id="UP000001510">
    <property type="component" value="Chromosome"/>
</dbReference>
<reference evidence="1 2" key="1">
    <citation type="journal article" date="2007" name="DNA Res.">
        <title>Complete genomic structure of the bloom-forming toxic cyanobacterium Microcystis aeruginosa NIES-843.</title>
        <authorList>
            <person name="Kaneko T."/>
            <person name="Nakajima N."/>
            <person name="Okamoto S."/>
            <person name="Suzuki I."/>
            <person name="Tanabe Y."/>
            <person name="Tamaoki M."/>
            <person name="Nakamura Y."/>
            <person name="Kasai F."/>
            <person name="Watanabe A."/>
            <person name="Kawashima K."/>
            <person name="Kishida Y."/>
            <person name="Ono A."/>
            <person name="Shimizu Y."/>
            <person name="Takahashi C."/>
            <person name="Minami C."/>
            <person name="Fujishiro T."/>
            <person name="Kohara M."/>
            <person name="Katoh M."/>
            <person name="Nakazaki N."/>
            <person name="Nakayama S."/>
            <person name="Yamada M."/>
            <person name="Tabata S."/>
            <person name="Watanabe M.M."/>
        </authorList>
    </citation>
    <scope>NUCLEOTIDE SEQUENCE [LARGE SCALE GENOMIC DNA]</scope>
    <source>
        <strain evidence="2">NIES-843 / IAM M-247</strain>
    </source>
</reference>
<sequence length="58" mass="6256">MRIPKCACSSFGVISLGSLFSFKGLEVLTKNSYHISIAARVNNRLKNPCSLITTLSAP</sequence>
<name>B0JGW6_MICAN</name>
<protein>
    <submittedName>
        <fullName evidence="1">Uncharacterized protein</fullName>
    </submittedName>
</protein>
<keyword evidence="2" id="KW-1185">Reference proteome</keyword>